<dbReference type="InterPro" id="IPR027417">
    <property type="entry name" value="P-loop_NTPase"/>
</dbReference>
<accession>D0LSR5</accession>
<dbReference type="Gene3D" id="3.30.200.20">
    <property type="entry name" value="Phosphorylase Kinase, domain 1"/>
    <property type="match status" value="1"/>
</dbReference>
<evidence type="ECO:0000259" key="8">
    <source>
        <dbReference type="PROSITE" id="PS50011"/>
    </source>
</evidence>
<dbReference type="PROSITE" id="PS50005">
    <property type="entry name" value="TPR"/>
    <property type="match status" value="1"/>
</dbReference>
<dbReference type="Gene3D" id="3.30.70.1230">
    <property type="entry name" value="Nucleotide cyclase"/>
    <property type="match status" value="1"/>
</dbReference>
<gene>
    <name evidence="9" type="ordered locus">Hoch_4797</name>
</gene>
<dbReference type="eggNOG" id="COG0515">
    <property type="taxonomic scope" value="Bacteria"/>
</dbReference>
<dbReference type="RefSeq" id="WP_012829885.1">
    <property type="nucleotide sequence ID" value="NC_013440.1"/>
</dbReference>
<dbReference type="CDD" id="cd14014">
    <property type="entry name" value="STKc_PknB_like"/>
    <property type="match status" value="1"/>
</dbReference>
<dbReference type="GO" id="GO:0004674">
    <property type="term" value="F:protein serine/threonine kinase activity"/>
    <property type="evidence" value="ECO:0007669"/>
    <property type="project" value="UniProtKB-KW"/>
</dbReference>
<organism evidence="9 10">
    <name type="scientific">Haliangium ochraceum (strain DSM 14365 / JCM 11303 / SMP-2)</name>
    <dbReference type="NCBI Taxonomy" id="502025"/>
    <lineage>
        <taxon>Bacteria</taxon>
        <taxon>Pseudomonadati</taxon>
        <taxon>Myxococcota</taxon>
        <taxon>Polyangia</taxon>
        <taxon>Haliangiales</taxon>
        <taxon>Kofleriaceae</taxon>
        <taxon>Haliangium</taxon>
    </lineage>
</organism>
<dbReference type="InterPro" id="IPR041664">
    <property type="entry name" value="AAA_16"/>
</dbReference>
<dbReference type="InterPro" id="IPR011009">
    <property type="entry name" value="Kinase-like_dom_sf"/>
</dbReference>
<sequence>MEAFGKYHLQKRIGVGGMAEVFLARTAVAQGLSKELVIKKIHPDFARSQRFMSMFVGEAEIALGLNHPNIVQVFDFGKVDDSYFLAMEHVEGLDLAHLLAIARERERPLPLPLAAFIVQETARGLDYAHRKTDGFGEPLGIVHRDVSPQNILVSWDGGVKIVDFGVAWARGVNPGEDQGAQAIKGKQRYMAPEQARGEVVDRRADIFAAGAVLFELCCGRPLFTGQGAEVLAQARAGALVRPSELNPAVSPALESVILTALAYHPDDRFQSARDLQNALGRVVLESAQDSGQLVDAGALAQYLAALVPADARVPAVALGTETSPNEPSEPAPAPEREARERKHIYVVTTELRAAAAPARDADADLARDSAVPPTQPAELPARWHTEWMRTLRDIAFKHHAHVHASSKHTQTLVIGVPASAEDDPTRAIEVALALVDAAQALSAERGAAVQLAAGIQRGMALMRQRLPDPARASAIPRVGIAEIELSSWATEVAAHLAQHARPGEILVSGGVQQVARHDWRFEAVSMAAVPVPAKIAENTQLTRIYRLRGRKDRSERLRDSSAGDVLGGEPVGRDLERKTIRDAYRDVLTRRTQRYVILVGDAGVGKRAVVTEFARSIPRDEAFVLRAVTRLATAFTPYAVIADLARDVLFVGEGDPPSVVRQHLETLVGTLYPDPAELREAQRVVEALYMLLTGAAHAAGLDANGRVIDTAAHGDEGALDADERRQRIWQAMSRMEGRLASGKPLVVIIEDAHWSDDESLELFLRLFGRLSTRPVLGVITSRPEPRVQRIASALPADIVRMAELDPDSAVTLITQRFVPGDDVGELARQIVARTGGYPFFIREVLESLRERGVVVEVEQPGGVRLLRWTQRSAPLGVPSSVESFLATRIDALPAAEKEVLLSAAVLGRSCRPDMLAHLVERPVDDELAALESRGLLIEREGRRTFANDMLMTVVYGLLPTEERVRLHQRAAAHIAEPAHYRSGQDDAVIARHLELAGDSEAAAERYLAAAAHAARVGGNGDALRLIGRALKRLPSRAHERRFQAHSQREEILRRLARKQDELSEIQAMIREAQALSDPAHETVAQARLTAYHLAAGDTAAAAAAAAEALECAREANSALAESEALRLRALLAQRLGKSTESLAVADSALELCDDSAAGLAQRARVLNIRGTTLWHMSRLEEAIESYAEALVIYRHVNRPREQAQMLNNMGNIFAALGEYEDALSHYKRSLKLDQRLGDRASTAVKLGNIGQTYADIGDLVRAERYLRRGLTLAEELGDIPACMDATISLGQVAQARGHASAAIDWFERGLEFAQQDENGYMQNRGRIYLAWAFLDAGRDPDEALELARATTEQAEIMPMPIGQIFGLAVQALALLAQGNPDEAADTSAQAVALQAEVPRPEGPEQILFVHGQVCEAAGRLSEAHAAYAQARRAIDATAAKLQTSELREMYLASKVPAGVYAALARLDA</sequence>
<keyword evidence="4" id="KW-0802">TPR repeat</keyword>
<dbReference type="HOGENOM" id="CLU_250339_0_0_7"/>
<dbReference type="Gene3D" id="1.10.510.10">
    <property type="entry name" value="Transferase(Phosphotransferase) domain 1"/>
    <property type="match status" value="1"/>
</dbReference>
<dbReference type="eggNOG" id="COG3899">
    <property type="taxonomic scope" value="Bacteria"/>
</dbReference>
<dbReference type="InterPro" id="IPR041617">
    <property type="entry name" value="TPR_MalT"/>
</dbReference>
<dbReference type="GO" id="GO:0004016">
    <property type="term" value="F:adenylate cyclase activity"/>
    <property type="evidence" value="ECO:0007669"/>
    <property type="project" value="TreeGrafter"/>
</dbReference>
<keyword evidence="9" id="KW-0808">Transferase</keyword>
<dbReference type="InterPro" id="IPR029787">
    <property type="entry name" value="Nucleotide_cyclase"/>
</dbReference>
<dbReference type="Gene3D" id="1.25.40.10">
    <property type="entry name" value="Tetratricopeptide repeat domain"/>
    <property type="match status" value="2"/>
</dbReference>
<dbReference type="GO" id="GO:0005524">
    <property type="term" value="F:ATP binding"/>
    <property type="evidence" value="ECO:0007669"/>
    <property type="project" value="UniProtKB-UniRule"/>
</dbReference>
<keyword evidence="9" id="KW-0723">Serine/threonine-protein kinase</keyword>
<evidence type="ECO:0000313" key="9">
    <source>
        <dbReference type="EMBL" id="ACY17287.1"/>
    </source>
</evidence>
<dbReference type="GO" id="GO:0005737">
    <property type="term" value="C:cytoplasm"/>
    <property type="evidence" value="ECO:0007669"/>
    <property type="project" value="TreeGrafter"/>
</dbReference>
<keyword evidence="3 5" id="KW-0067">ATP-binding</keyword>
<feature type="binding site" evidence="5">
    <location>
        <position position="40"/>
    </location>
    <ligand>
        <name>ATP</name>
        <dbReference type="ChEBI" id="CHEBI:30616"/>
    </ligand>
</feature>
<dbReference type="KEGG" id="hoh:Hoch_4797"/>
<dbReference type="PANTHER" id="PTHR16305">
    <property type="entry name" value="TESTICULAR SOLUBLE ADENYLYL CYCLASE"/>
    <property type="match status" value="1"/>
</dbReference>
<evidence type="ECO:0000256" key="1">
    <source>
        <dbReference type="ARBA" id="ARBA00004167"/>
    </source>
</evidence>
<dbReference type="InterPro" id="IPR000719">
    <property type="entry name" value="Prot_kinase_dom"/>
</dbReference>
<evidence type="ECO:0000256" key="5">
    <source>
        <dbReference type="PROSITE-ProRule" id="PRU10141"/>
    </source>
</evidence>
<dbReference type="EMBL" id="CP001804">
    <property type="protein sequence ID" value="ACY17287.1"/>
    <property type="molecule type" value="Genomic_DNA"/>
</dbReference>
<dbReference type="SUPFAM" id="SSF52540">
    <property type="entry name" value="P-loop containing nucleoside triphosphate hydrolases"/>
    <property type="match status" value="1"/>
</dbReference>
<dbReference type="Pfam" id="PF13191">
    <property type="entry name" value="AAA_16"/>
    <property type="match status" value="1"/>
</dbReference>
<feature type="domain" description="Protein kinase" evidence="8">
    <location>
        <begin position="7"/>
        <end position="284"/>
    </location>
</feature>
<dbReference type="InterPro" id="IPR008266">
    <property type="entry name" value="Tyr_kinase_AS"/>
</dbReference>
<dbReference type="PROSITE" id="PS50011">
    <property type="entry name" value="PROTEIN_KINASE_DOM"/>
    <property type="match status" value="1"/>
</dbReference>
<dbReference type="SUPFAM" id="SSF48452">
    <property type="entry name" value="TPR-like"/>
    <property type="match status" value="3"/>
</dbReference>
<keyword evidence="6" id="KW-0175">Coiled coil</keyword>
<name>D0LSR5_HALO1</name>
<dbReference type="InterPro" id="IPR017441">
    <property type="entry name" value="Protein_kinase_ATP_BS"/>
</dbReference>
<evidence type="ECO:0000256" key="4">
    <source>
        <dbReference type="PROSITE-ProRule" id="PRU00339"/>
    </source>
</evidence>
<evidence type="ECO:0000256" key="2">
    <source>
        <dbReference type="ARBA" id="ARBA00022741"/>
    </source>
</evidence>
<evidence type="ECO:0000313" key="10">
    <source>
        <dbReference type="Proteomes" id="UP000001880"/>
    </source>
</evidence>
<feature type="region of interest" description="Disordered" evidence="7">
    <location>
        <begin position="319"/>
        <end position="339"/>
    </location>
</feature>
<keyword evidence="2 5" id="KW-0547">Nucleotide-binding</keyword>
<evidence type="ECO:0000256" key="6">
    <source>
        <dbReference type="SAM" id="Coils"/>
    </source>
</evidence>
<dbReference type="GO" id="GO:0016020">
    <property type="term" value="C:membrane"/>
    <property type="evidence" value="ECO:0007669"/>
    <property type="project" value="UniProtKB-SubCell"/>
</dbReference>
<feature type="repeat" description="TPR" evidence="4">
    <location>
        <begin position="1203"/>
        <end position="1236"/>
    </location>
</feature>
<dbReference type="Gene3D" id="3.40.50.300">
    <property type="entry name" value="P-loop containing nucleotide triphosphate hydrolases"/>
    <property type="match status" value="1"/>
</dbReference>
<reference evidence="9 10" key="1">
    <citation type="journal article" date="2010" name="Stand. Genomic Sci.">
        <title>Complete genome sequence of Haliangium ochraceum type strain (SMP-2).</title>
        <authorList>
            <consortium name="US DOE Joint Genome Institute (JGI-PGF)"/>
            <person name="Ivanova N."/>
            <person name="Daum C."/>
            <person name="Lang E."/>
            <person name="Abt B."/>
            <person name="Kopitz M."/>
            <person name="Saunders E."/>
            <person name="Lapidus A."/>
            <person name="Lucas S."/>
            <person name="Glavina Del Rio T."/>
            <person name="Nolan M."/>
            <person name="Tice H."/>
            <person name="Copeland A."/>
            <person name="Cheng J.F."/>
            <person name="Chen F."/>
            <person name="Bruce D."/>
            <person name="Goodwin L."/>
            <person name="Pitluck S."/>
            <person name="Mavromatis K."/>
            <person name="Pati A."/>
            <person name="Mikhailova N."/>
            <person name="Chen A."/>
            <person name="Palaniappan K."/>
            <person name="Land M."/>
            <person name="Hauser L."/>
            <person name="Chang Y.J."/>
            <person name="Jeffries C.D."/>
            <person name="Detter J.C."/>
            <person name="Brettin T."/>
            <person name="Rohde M."/>
            <person name="Goker M."/>
            <person name="Bristow J."/>
            <person name="Markowitz V."/>
            <person name="Eisen J.A."/>
            <person name="Hugenholtz P."/>
            <person name="Kyrpides N.C."/>
            <person name="Klenk H.P."/>
        </authorList>
    </citation>
    <scope>NUCLEOTIDE SEQUENCE [LARGE SCALE GENOMIC DNA]</scope>
    <source>
        <strain evidence="10">DSM 14365 / CIP 107738 / JCM 11303 / AJ 13395 / SMP-2</strain>
    </source>
</reference>
<comment type="subcellular location">
    <subcellularLocation>
        <location evidence="1">Membrane</location>
        <topology evidence="1">Single-pass membrane protein</topology>
    </subcellularLocation>
</comment>
<dbReference type="SUPFAM" id="SSF56112">
    <property type="entry name" value="Protein kinase-like (PK-like)"/>
    <property type="match status" value="1"/>
</dbReference>
<proteinExistence type="predicted"/>
<evidence type="ECO:0000256" key="3">
    <source>
        <dbReference type="ARBA" id="ARBA00022840"/>
    </source>
</evidence>
<dbReference type="Pfam" id="PF00069">
    <property type="entry name" value="Pkinase"/>
    <property type="match status" value="1"/>
</dbReference>
<evidence type="ECO:0000256" key="7">
    <source>
        <dbReference type="SAM" id="MobiDB-lite"/>
    </source>
</evidence>
<dbReference type="SUPFAM" id="SSF55073">
    <property type="entry name" value="Nucleotide cyclase"/>
    <property type="match status" value="1"/>
</dbReference>
<dbReference type="InterPro" id="IPR019734">
    <property type="entry name" value="TPR_rpt"/>
</dbReference>
<dbReference type="SMART" id="SM00028">
    <property type="entry name" value="TPR"/>
    <property type="match status" value="6"/>
</dbReference>
<dbReference type="Proteomes" id="UP000001880">
    <property type="component" value="Chromosome"/>
</dbReference>
<feature type="coiled-coil region" evidence="6">
    <location>
        <begin position="1048"/>
        <end position="1075"/>
    </location>
</feature>
<dbReference type="PROSITE" id="PS00109">
    <property type="entry name" value="PROTEIN_KINASE_TYR"/>
    <property type="match status" value="1"/>
</dbReference>
<dbReference type="PROSITE" id="PS00107">
    <property type="entry name" value="PROTEIN_KINASE_ATP"/>
    <property type="match status" value="1"/>
</dbReference>
<dbReference type="PANTHER" id="PTHR16305:SF28">
    <property type="entry name" value="GUANYLATE CYCLASE DOMAIN-CONTAINING PROTEIN"/>
    <property type="match status" value="1"/>
</dbReference>
<keyword evidence="9" id="KW-0418">Kinase</keyword>
<keyword evidence="10" id="KW-1185">Reference proteome</keyword>
<dbReference type="InterPro" id="IPR011990">
    <property type="entry name" value="TPR-like_helical_dom_sf"/>
</dbReference>
<dbReference type="PROSITE" id="PS50293">
    <property type="entry name" value="TPR_REGION"/>
    <property type="match status" value="1"/>
</dbReference>
<dbReference type="STRING" id="502025.Hoch_4797"/>
<dbReference type="eggNOG" id="COG0457">
    <property type="taxonomic scope" value="Bacteria"/>
</dbReference>
<dbReference type="Pfam" id="PF17874">
    <property type="entry name" value="TPR_MalT"/>
    <property type="match status" value="1"/>
</dbReference>
<protein>
    <submittedName>
        <fullName evidence="9">Serine/threonine protein kinase with TPR repeats</fullName>
    </submittedName>
</protein>
<dbReference type="OrthoDB" id="9801841at2"/>